<reference evidence="1" key="1">
    <citation type="submission" date="2018-02" db="EMBL/GenBank/DDBJ databases">
        <title>Rhizophora mucronata_Transcriptome.</title>
        <authorList>
            <person name="Meera S.P."/>
            <person name="Sreeshan A."/>
            <person name="Augustine A."/>
        </authorList>
    </citation>
    <scope>NUCLEOTIDE SEQUENCE</scope>
    <source>
        <tissue evidence="1">Leaf</tissue>
    </source>
</reference>
<evidence type="ECO:0000313" key="1">
    <source>
        <dbReference type="EMBL" id="MBX71667.1"/>
    </source>
</evidence>
<dbReference type="EMBL" id="GGEC01091183">
    <property type="protein sequence ID" value="MBX71667.1"/>
    <property type="molecule type" value="Transcribed_RNA"/>
</dbReference>
<dbReference type="AlphaFoldDB" id="A0A2P2QXI8"/>
<sequence>MSCYFNNGLFVSNIRDNKNLQAIKHCEYTVFQLHSIVSIRPNID</sequence>
<accession>A0A2P2QXI8</accession>
<proteinExistence type="predicted"/>
<name>A0A2P2QXI8_RHIMU</name>
<protein>
    <submittedName>
        <fullName evidence="1">Uncharacterized protein</fullName>
    </submittedName>
</protein>
<organism evidence="1">
    <name type="scientific">Rhizophora mucronata</name>
    <name type="common">Asiatic mangrove</name>
    <dbReference type="NCBI Taxonomy" id="61149"/>
    <lineage>
        <taxon>Eukaryota</taxon>
        <taxon>Viridiplantae</taxon>
        <taxon>Streptophyta</taxon>
        <taxon>Embryophyta</taxon>
        <taxon>Tracheophyta</taxon>
        <taxon>Spermatophyta</taxon>
        <taxon>Magnoliopsida</taxon>
        <taxon>eudicotyledons</taxon>
        <taxon>Gunneridae</taxon>
        <taxon>Pentapetalae</taxon>
        <taxon>rosids</taxon>
        <taxon>fabids</taxon>
        <taxon>Malpighiales</taxon>
        <taxon>Rhizophoraceae</taxon>
        <taxon>Rhizophora</taxon>
    </lineage>
</organism>